<evidence type="ECO:0000256" key="3">
    <source>
        <dbReference type="ARBA" id="ARBA00022448"/>
    </source>
</evidence>
<dbReference type="Proteomes" id="UP000001822">
    <property type="component" value="Chromosome"/>
</dbReference>
<accession>A0A6N4SP82</accession>
<dbReference type="OrthoDB" id="9781411at2"/>
<dbReference type="GO" id="GO:0016020">
    <property type="term" value="C:membrane"/>
    <property type="evidence" value="ECO:0007669"/>
    <property type="project" value="UniProtKB-SubCell"/>
</dbReference>
<dbReference type="Gene3D" id="1.20.1530.20">
    <property type="match status" value="1"/>
</dbReference>
<protein>
    <submittedName>
        <fullName evidence="10">Transporter, CPA2 family</fullName>
    </submittedName>
</protein>
<dbReference type="Gene3D" id="3.30.70.1450">
    <property type="entry name" value="Regulator of K+ conductance, C-terminal domain"/>
    <property type="match status" value="2"/>
</dbReference>
<dbReference type="PROSITE" id="PS51202">
    <property type="entry name" value="RCK_C"/>
    <property type="match status" value="2"/>
</dbReference>
<feature type="transmembrane region" description="Helical" evidence="8">
    <location>
        <begin position="120"/>
        <end position="138"/>
    </location>
</feature>
<comment type="similarity">
    <text evidence="2">Belongs to the monovalent cation:proton antiporter 2 (CPA2) transporter (TC 2.A.37) family.</text>
</comment>
<evidence type="ECO:0000256" key="7">
    <source>
        <dbReference type="ARBA" id="ARBA00023136"/>
    </source>
</evidence>
<organism evidence="10 11">
    <name type="scientific">Cytophaga hutchinsonii (strain ATCC 33406 / DSM 1761 / CIP 103989 / NBRC 15051 / NCIMB 9469 / D465)</name>
    <dbReference type="NCBI Taxonomy" id="269798"/>
    <lineage>
        <taxon>Bacteria</taxon>
        <taxon>Pseudomonadati</taxon>
        <taxon>Bacteroidota</taxon>
        <taxon>Cytophagia</taxon>
        <taxon>Cytophagales</taxon>
        <taxon>Cytophagaceae</taxon>
        <taxon>Cytophaga</taxon>
    </lineage>
</organism>
<keyword evidence="4" id="KW-0633">Potassium transport</keyword>
<feature type="transmembrane region" description="Helical" evidence="8">
    <location>
        <begin position="527"/>
        <end position="546"/>
    </location>
</feature>
<dbReference type="GO" id="GO:0015297">
    <property type="term" value="F:antiporter activity"/>
    <property type="evidence" value="ECO:0007669"/>
    <property type="project" value="InterPro"/>
</dbReference>
<keyword evidence="11" id="KW-1185">Reference proteome</keyword>
<evidence type="ECO:0000313" key="10">
    <source>
        <dbReference type="EMBL" id="ABG58107.1"/>
    </source>
</evidence>
<feature type="transmembrane region" description="Helical" evidence="8">
    <location>
        <begin position="59"/>
        <end position="76"/>
    </location>
</feature>
<dbReference type="RefSeq" id="WP_011584223.1">
    <property type="nucleotide sequence ID" value="NC_008255.1"/>
</dbReference>
<dbReference type="SUPFAM" id="SSF116726">
    <property type="entry name" value="TrkA C-terminal domain-like"/>
    <property type="match status" value="2"/>
</dbReference>
<dbReference type="Pfam" id="PF00999">
    <property type="entry name" value="Na_H_Exchanger"/>
    <property type="match status" value="1"/>
</dbReference>
<feature type="transmembrane region" description="Helical" evidence="8">
    <location>
        <begin position="32"/>
        <end position="53"/>
    </location>
</feature>
<feature type="transmembrane region" description="Helical" evidence="8">
    <location>
        <begin position="461"/>
        <end position="480"/>
    </location>
</feature>
<gene>
    <name evidence="10" type="primary">nhaA</name>
    <name evidence="10" type="ordered locus">CHU_0821</name>
</gene>
<evidence type="ECO:0000256" key="5">
    <source>
        <dbReference type="ARBA" id="ARBA00022692"/>
    </source>
</evidence>
<evidence type="ECO:0000313" key="11">
    <source>
        <dbReference type="Proteomes" id="UP000001822"/>
    </source>
</evidence>
<keyword evidence="4" id="KW-0406">Ion transport</keyword>
<dbReference type="AlphaFoldDB" id="A0A6N4SP82"/>
<dbReference type="Pfam" id="PF02080">
    <property type="entry name" value="TrkA_C"/>
    <property type="match status" value="2"/>
</dbReference>
<dbReference type="InterPro" id="IPR006037">
    <property type="entry name" value="RCK_C"/>
</dbReference>
<dbReference type="KEGG" id="chu:CHU_0821"/>
<dbReference type="GO" id="GO:0008324">
    <property type="term" value="F:monoatomic cation transmembrane transporter activity"/>
    <property type="evidence" value="ECO:0007669"/>
    <property type="project" value="InterPro"/>
</dbReference>
<feature type="transmembrane region" description="Helical" evidence="8">
    <location>
        <begin position="222"/>
        <end position="242"/>
    </location>
</feature>
<evidence type="ECO:0000256" key="4">
    <source>
        <dbReference type="ARBA" id="ARBA00022538"/>
    </source>
</evidence>
<reference evidence="10 11" key="1">
    <citation type="journal article" date="2007" name="Appl. Environ. Microbiol.">
        <title>Genome sequence of the cellulolytic gliding bacterium Cytophaga hutchinsonii.</title>
        <authorList>
            <person name="Xie G."/>
            <person name="Bruce D.C."/>
            <person name="Challacombe J.F."/>
            <person name="Chertkov O."/>
            <person name="Detter J.C."/>
            <person name="Gilna P."/>
            <person name="Han C.S."/>
            <person name="Lucas S."/>
            <person name="Misra M."/>
            <person name="Myers G.L."/>
            <person name="Richardson P."/>
            <person name="Tapia R."/>
            <person name="Thayer N."/>
            <person name="Thompson L.S."/>
            <person name="Brettin T.S."/>
            <person name="Henrissat B."/>
            <person name="Wilson D.B."/>
            <person name="McBride M.J."/>
        </authorList>
    </citation>
    <scope>NUCLEOTIDE SEQUENCE [LARGE SCALE GENOMIC DNA]</scope>
    <source>
        <strain evidence="11">ATCC 33406 / DSM 1761 / CIP 103989 / NBRC 15051 / NCIMB 9469 / D465</strain>
    </source>
</reference>
<evidence type="ECO:0000259" key="9">
    <source>
        <dbReference type="PROSITE" id="PS51202"/>
    </source>
</evidence>
<keyword evidence="7 8" id="KW-0472">Membrane</keyword>
<evidence type="ECO:0000256" key="2">
    <source>
        <dbReference type="ARBA" id="ARBA00005551"/>
    </source>
</evidence>
<evidence type="ECO:0000256" key="8">
    <source>
        <dbReference type="SAM" id="Phobius"/>
    </source>
</evidence>
<feature type="transmembrane region" description="Helical" evidence="8">
    <location>
        <begin position="295"/>
        <end position="320"/>
    </location>
</feature>
<dbReference type="PANTHER" id="PTHR42751">
    <property type="entry name" value="SODIUM/HYDROGEN EXCHANGER FAMILY/TRKA DOMAIN PROTEIN"/>
    <property type="match status" value="1"/>
</dbReference>
<name>A0A6N4SP82_CYTH3</name>
<sequence length="741" mass="82317">MHHLPELITDLALILVTAAITTLIFKKIKQPLVLGYIIAGLLVGPNIKLFPTISEYKNISTWAELGVIILLFSLGLEFSFKKLIKVGGASSITAVFQIVVMLFVGYFAGHLMGWSQMNCFFLGAMLSISSTTIIIRAFEELDVKNKKYASVVFGALIVEDLVAIVLMVLLTTVAVSQQFAGMEMLYSILKLIFFLILWFAGGIYFIPTFLKKSRKLMTDETMLLVALGLCLTMVILADQAGFSPALGAFIMGSILAETTEAEHVEHLIKPIKDLFGAVFFVSVGMMIDPGVLVEYAYPIGILTLVTIFGKAIASTIGALISGQPLKQSVQTGMSLAQIGEFSFIIATLGLSLKVISPFLYPIIVAVSAITTFTTPYLIKYSGSFYGLIERNASPKFLRVIENYGTDTQSIVVLSDWNIFLKSYAINMLLNIVLLIAFGLLSALYIYPFIQEHVINGFNGSVTGIVISFILTVPFLWALTMKQIAPAEYQRLWDNEKKGRSPLILLGVVRLLVGLLSVGFLLSFYLDTALATIISLIVFAVFFFLFSKRLQFLYDRMEKRFLVNFNERDEANDYKAKITPWDAHIIEFKVSPLSPVIGKTLEEMAIREAYGVNIIMIEREYVTLPLPSRTERIYPGDIISVVGSDEQLLKLKEIIACELTADEIETYTLIKNDLVLKNVIVDKDTPLLNRAIKESGIREKRALVVGVERNGERILNPPSTLYFEEGDIVWIAGGSKVIKELF</sequence>
<dbReference type="InterPro" id="IPR038770">
    <property type="entry name" value="Na+/solute_symporter_sf"/>
</dbReference>
<evidence type="ECO:0000256" key="1">
    <source>
        <dbReference type="ARBA" id="ARBA00004141"/>
    </source>
</evidence>
<keyword evidence="3" id="KW-0813">Transport</keyword>
<dbReference type="GO" id="GO:0006813">
    <property type="term" value="P:potassium ion transport"/>
    <property type="evidence" value="ECO:0007669"/>
    <property type="project" value="UniProtKB-KW"/>
</dbReference>
<feature type="transmembrane region" description="Helical" evidence="8">
    <location>
        <begin position="187"/>
        <end position="210"/>
    </location>
</feature>
<dbReference type="InterPro" id="IPR006153">
    <property type="entry name" value="Cation/H_exchanger_TM"/>
</dbReference>
<keyword evidence="4" id="KW-0630">Potassium</keyword>
<keyword evidence="5 8" id="KW-0812">Transmembrane</keyword>
<comment type="subcellular location">
    <subcellularLocation>
        <location evidence="1">Membrane</location>
        <topology evidence="1">Multi-pass membrane protein</topology>
    </subcellularLocation>
</comment>
<proteinExistence type="inferred from homology"/>
<feature type="domain" description="RCK C-terminal" evidence="9">
    <location>
        <begin position="572"/>
        <end position="656"/>
    </location>
</feature>
<feature type="domain" description="RCK C-terminal" evidence="9">
    <location>
        <begin position="663"/>
        <end position="741"/>
    </location>
</feature>
<dbReference type="GO" id="GO:1902600">
    <property type="term" value="P:proton transmembrane transport"/>
    <property type="evidence" value="ECO:0007669"/>
    <property type="project" value="InterPro"/>
</dbReference>
<dbReference type="InterPro" id="IPR036721">
    <property type="entry name" value="RCK_C_sf"/>
</dbReference>
<evidence type="ECO:0000256" key="6">
    <source>
        <dbReference type="ARBA" id="ARBA00022989"/>
    </source>
</evidence>
<feature type="transmembrane region" description="Helical" evidence="8">
    <location>
        <begin position="501"/>
        <end position="521"/>
    </location>
</feature>
<feature type="transmembrane region" description="Helical" evidence="8">
    <location>
        <begin position="6"/>
        <end position="25"/>
    </location>
</feature>
<feature type="transmembrane region" description="Helical" evidence="8">
    <location>
        <begin position="427"/>
        <end position="449"/>
    </location>
</feature>
<feature type="transmembrane region" description="Helical" evidence="8">
    <location>
        <begin position="88"/>
        <end position="108"/>
    </location>
</feature>
<keyword evidence="6 8" id="KW-1133">Transmembrane helix</keyword>
<feature type="transmembrane region" description="Helical" evidence="8">
    <location>
        <begin position="150"/>
        <end position="175"/>
    </location>
</feature>
<dbReference type="EMBL" id="CP000383">
    <property type="protein sequence ID" value="ABG58107.1"/>
    <property type="molecule type" value="Genomic_DNA"/>
</dbReference>
<dbReference type="PANTHER" id="PTHR42751:SF3">
    <property type="entry name" value="SODIUM_GLUTAMATE SYMPORTER"/>
    <property type="match status" value="1"/>
</dbReference>